<reference evidence="1" key="1">
    <citation type="submission" date="2023-04" db="EMBL/GenBank/DDBJ databases">
        <title>Genome dynamics across the evolutionary transition to endosymbiosis.</title>
        <authorList>
            <person name="Siozios S."/>
            <person name="Nadal-Jimenez P."/>
            <person name="Azagi T."/>
            <person name="Sprong H."/>
            <person name="Frost C.L."/>
            <person name="Parratt S.R."/>
            <person name="Taylor G."/>
            <person name="Brettell L."/>
            <person name="Lew K.C."/>
            <person name="Croft L."/>
            <person name="King K.C."/>
            <person name="Brockhurst M.A."/>
            <person name="Hypsa V."/>
            <person name="Novakova E."/>
            <person name="Darby A.C."/>
            <person name="Hurst G.D.D."/>
        </authorList>
    </citation>
    <scope>NUCLEOTIDE SEQUENCE</scope>
    <source>
        <strain evidence="1">AIh</strain>
        <plasmid evidence="1">paIh4</plasmid>
    </source>
</reference>
<keyword evidence="1" id="KW-0614">Plasmid</keyword>
<sequence length="97" mass="11769">MNARQRCRYRRQMRYREKCRMADEIRLLRLNLINSQKPRPTSAIIDEIWGLEKEAKEQHKNMEALVEVILTLKNKFFNTESKSSIDNRCLPRTYLLR</sequence>
<gene>
    <name evidence="1" type="ORF">QE207_01310</name>
</gene>
<dbReference type="EMBL" id="CP123494">
    <property type="protein sequence ID" value="WGL94009.1"/>
    <property type="molecule type" value="Genomic_DNA"/>
</dbReference>
<proteinExistence type="predicted"/>
<dbReference type="AlphaFoldDB" id="A0AA95GDC9"/>
<accession>A0AA95GDC9</accession>
<protein>
    <submittedName>
        <fullName evidence="1">Uncharacterized protein</fullName>
    </submittedName>
</protein>
<organism evidence="1 2">
    <name type="scientific">Arsenophonus nasoniae</name>
    <name type="common">son-killer infecting Nasonia vitripennis</name>
    <dbReference type="NCBI Taxonomy" id="638"/>
    <lineage>
        <taxon>Bacteria</taxon>
        <taxon>Pseudomonadati</taxon>
        <taxon>Pseudomonadota</taxon>
        <taxon>Gammaproteobacteria</taxon>
        <taxon>Enterobacterales</taxon>
        <taxon>Morganellaceae</taxon>
        <taxon>Arsenophonus</taxon>
    </lineage>
</organism>
<evidence type="ECO:0000313" key="2">
    <source>
        <dbReference type="Proteomes" id="UP001177597"/>
    </source>
</evidence>
<geneLocation type="plasmid" evidence="1 2">
    <name>paIh4</name>
</geneLocation>
<dbReference type="Proteomes" id="UP001177597">
    <property type="component" value="Plasmid paIh4"/>
</dbReference>
<dbReference type="RefSeq" id="WP_280628429.1">
    <property type="nucleotide sequence ID" value="NZ_CP123494.1"/>
</dbReference>
<evidence type="ECO:0000313" key="1">
    <source>
        <dbReference type="EMBL" id="WGL94009.1"/>
    </source>
</evidence>
<name>A0AA95GDC9_9GAMM</name>